<accession>A0ABZ2JWK9</accession>
<evidence type="ECO:0000256" key="1">
    <source>
        <dbReference type="SAM" id="SignalP"/>
    </source>
</evidence>
<dbReference type="PROSITE" id="PS51257">
    <property type="entry name" value="PROKAR_LIPOPROTEIN"/>
    <property type="match status" value="1"/>
</dbReference>
<dbReference type="EMBL" id="CP089982">
    <property type="protein sequence ID" value="WXA90854.1"/>
    <property type="molecule type" value="Genomic_DNA"/>
</dbReference>
<evidence type="ECO:0000313" key="3">
    <source>
        <dbReference type="Proteomes" id="UP001379533"/>
    </source>
</evidence>
<name>A0ABZ2JWK9_9BACT</name>
<protein>
    <submittedName>
        <fullName evidence="2">M12 family metallo-peptidase</fullName>
    </submittedName>
</protein>
<proteinExistence type="predicted"/>
<gene>
    <name evidence="2" type="ORF">LZC95_30920</name>
</gene>
<sequence>MRLVSVVSVSAALVAVPLLQGCAAGPSSTPVMTVFDSRWGESKRVQQRNAAAAAPATLRSAPVEGGPSRGPVHVYRVRVYATPAYAAQTMDWKHRVLDLVDDANAVLEPSLRVRLQVESCRDWSLDQEDDLQGTLVSLRRRDGAGDVDWVVGMVGGLSRTTVSFHQVGFAEMGGNYLVLRAAGQLEEQKAIEHAFDGLKEEERSQLVRARKRHRATAVFLHEIGHVLGAPHVRDSRSFMSPDYDAHMESYDDASMARMREALEHRNEPLPAMWENPPLPAQKELPADVAALPEGERAAYAKAMRAYEEGDAASAYEAGRALFGARPEVYSVQDLRCKVALARGLVWTDTRTECDALMKLSISQKK</sequence>
<dbReference type="InterPro" id="IPR024079">
    <property type="entry name" value="MetalloPept_cat_dom_sf"/>
</dbReference>
<dbReference type="Pfam" id="PF13688">
    <property type="entry name" value="Reprolysin_5"/>
    <property type="match status" value="1"/>
</dbReference>
<feature type="chain" id="PRO_5046724383" evidence="1">
    <location>
        <begin position="24"/>
        <end position="365"/>
    </location>
</feature>
<organism evidence="2 3">
    <name type="scientific">Pendulispora brunnea</name>
    <dbReference type="NCBI Taxonomy" id="2905690"/>
    <lineage>
        <taxon>Bacteria</taxon>
        <taxon>Pseudomonadati</taxon>
        <taxon>Myxococcota</taxon>
        <taxon>Myxococcia</taxon>
        <taxon>Myxococcales</taxon>
        <taxon>Sorangiineae</taxon>
        <taxon>Pendulisporaceae</taxon>
        <taxon>Pendulispora</taxon>
    </lineage>
</organism>
<keyword evidence="1" id="KW-0732">Signal</keyword>
<dbReference type="Proteomes" id="UP001379533">
    <property type="component" value="Chromosome"/>
</dbReference>
<reference evidence="2 3" key="1">
    <citation type="submission" date="2021-12" db="EMBL/GenBank/DDBJ databases">
        <title>Discovery of the Pendulisporaceae a myxobacterial family with distinct sporulation behavior and unique specialized metabolism.</title>
        <authorList>
            <person name="Garcia R."/>
            <person name="Popoff A."/>
            <person name="Bader C.D."/>
            <person name="Loehr J."/>
            <person name="Walesch S."/>
            <person name="Walt C."/>
            <person name="Boldt J."/>
            <person name="Bunk B."/>
            <person name="Haeckl F.J.F.P.J."/>
            <person name="Gunesch A.P."/>
            <person name="Birkelbach J."/>
            <person name="Nuebel U."/>
            <person name="Pietschmann T."/>
            <person name="Bach T."/>
            <person name="Mueller R."/>
        </authorList>
    </citation>
    <scope>NUCLEOTIDE SEQUENCE [LARGE SCALE GENOMIC DNA]</scope>
    <source>
        <strain evidence="2 3">MSr12523</strain>
    </source>
</reference>
<dbReference type="Gene3D" id="3.40.390.10">
    <property type="entry name" value="Collagenase (Catalytic Domain)"/>
    <property type="match status" value="1"/>
</dbReference>
<dbReference type="SUPFAM" id="SSF55486">
    <property type="entry name" value="Metalloproteases ('zincins'), catalytic domain"/>
    <property type="match status" value="2"/>
</dbReference>
<keyword evidence="3" id="KW-1185">Reference proteome</keyword>
<evidence type="ECO:0000313" key="2">
    <source>
        <dbReference type="EMBL" id="WXA90854.1"/>
    </source>
</evidence>
<feature type="signal peptide" evidence="1">
    <location>
        <begin position="1"/>
        <end position="23"/>
    </location>
</feature>
<dbReference type="RefSeq" id="WP_394841474.1">
    <property type="nucleotide sequence ID" value="NZ_CP089982.1"/>
</dbReference>